<dbReference type="Proteomes" id="UP000789375">
    <property type="component" value="Unassembled WGS sequence"/>
</dbReference>
<evidence type="ECO:0000313" key="1">
    <source>
        <dbReference type="EMBL" id="CAG8664230.1"/>
    </source>
</evidence>
<dbReference type="AlphaFoldDB" id="A0A9N9E891"/>
<organism evidence="1 2">
    <name type="scientific">Funneliformis mosseae</name>
    <name type="common">Endomycorrhizal fungus</name>
    <name type="synonym">Glomus mosseae</name>
    <dbReference type="NCBI Taxonomy" id="27381"/>
    <lineage>
        <taxon>Eukaryota</taxon>
        <taxon>Fungi</taxon>
        <taxon>Fungi incertae sedis</taxon>
        <taxon>Mucoromycota</taxon>
        <taxon>Glomeromycotina</taxon>
        <taxon>Glomeromycetes</taxon>
        <taxon>Glomerales</taxon>
        <taxon>Glomeraceae</taxon>
        <taxon>Funneliformis</taxon>
    </lineage>
</organism>
<feature type="non-terminal residue" evidence="1">
    <location>
        <position position="58"/>
    </location>
</feature>
<gene>
    <name evidence="1" type="ORF">FMOSSE_LOCUS12087</name>
</gene>
<protein>
    <submittedName>
        <fullName evidence="1">15569_t:CDS:1</fullName>
    </submittedName>
</protein>
<dbReference type="EMBL" id="CAJVPP010005390">
    <property type="protein sequence ID" value="CAG8664230.1"/>
    <property type="molecule type" value="Genomic_DNA"/>
</dbReference>
<accession>A0A9N9E891</accession>
<comment type="caution">
    <text evidence="1">The sequence shown here is derived from an EMBL/GenBank/DDBJ whole genome shotgun (WGS) entry which is preliminary data.</text>
</comment>
<name>A0A9N9E891_FUNMO</name>
<keyword evidence="2" id="KW-1185">Reference proteome</keyword>
<reference evidence="1" key="1">
    <citation type="submission" date="2021-06" db="EMBL/GenBank/DDBJ databases">
        <authorList>
            <person name="Kallberg Y."/>
            <person name="Tangrot J."/>
            <person name="Rosling A."/>
        </authorList>
    </citation>
    <scope>NUCLEOTIDE SEQUENCE</scope>
    <source>
        <strain evidence="1">87-6 pot B 2015</strain>
    </source>
</reference>
<proteinExistence type="predicted"/>
<evidence type="ECO:0000313" key="2">
    <source>
        <dbReference type="Proteomes" id="UP000789375"/>
    </source>
</evidence>
<sequence>MSSNKQELQEVLESYIIEKIIRELNEDDFTDSDEDDDDEIFILGLLTLNKVHYIELRV</sequence>